<evidence type="ECO:0000256" key="9">
    <source>
        <dbReference type="ARBA" id="ARBA00023163"/>
    </source>
</evidence>
<dbReference type="OMA" id="LPCANAR"/>
<dbReference type="InterPro" id="IPR051565">
    <property type="entry name" value="Sal_C2H2-zinc-finger"/>
</dbReference>
<dbReference type="GO" id="GO:0048513">
    <property type="term" value="P:animal organ development"/>
    <property type="evidence" value="ECO:0007669"/>
    <property type="project" value="UniProtKB-ARBA"/>
</dbReference>
<dbReference type="FunFam" id="3.30.160.60:FF:002381">
    <property type="entry name" value="Putative spalt protein"/>
    <property type="match status" value="1"/>
</dbReference>
<name>A0A0L0CIN4_LUCCU</name>
<feature type="compositionally biased region" description="Acidic residues" evidence="15">
    <location>
        <begin position="727"/>
        <end position="738"/>
    </location>
</feature>
<dbReference type="Pfam" id="PF00096">
    <property type="entry name" value="zf-C2H2"/>
    <property type="match status" value="4"/>
</dbReference>
<dbReference type="GO" id="GO:0008270">
    <property type="term" value="F:zinc ion binding"/>
    <property type="evidence" value="ECO:0007669"/>
    <property type="project" value="UniProtKB-KW"/>
</dbReference>
<evidence type="ECO:0000256" key="6">
    <source>
        <dbReference type="ARBA" id="ARBA00022833"/>
    </source>
</evidence>
<feature type="region of interest" description="Disordered" evidence="15">
    <location>
        <begin position="1151"/>
        <end position="1277"/>
    </location>
</feature>
<evidence type="ECO:0000256" key="7">
    <source>
        <dbReference type="ARBA" id="ARBA00023015"/>
    </source>
</evidence>
<feature type="region of interest" description="Disordered" evidence="15">
    <location>
        <begin position="46"/>
        <end position="73"/>
    </location>
</feature>
<feature type="domain" description="C2H2-type" evidence="16">
    <location>
        <begin position="952"/>
        <end position="979"/>
    </location>
</feature>
<feature type="domain" description="C2H2-type" evidence="16">
    <location>
        <begin position="1406"/>
        <end position="1433"/>
    </location>
</feature>
<keyword evidence="7" id="KW-0805">Transcription regulation</keyword>
<feature type="compositionally biased region" description="Polar residues" evidence="15">
    <location>
        <begin position="147"/>
        <end position="166"/>
    </location>
</feature>
<evidence type="ECO:0000256" key="4">
    <source>
        <dbReference type="ARBA" id="ARBA00022737"/>
    </source>
</evidence>
<dbReference type="PANTHER" id="PTHR23233">
    <property type="entry name" value="SAL-LIKE PROTEIN"/>
    <property type="match status" value="1"/>
</dbReference>
<dbReference type="FunFam" id="3.30.160.60:FF:000025">
    <property type="entry name" value="Spalt-like transcription factor 1"/>
    <property type="match status" value="1"/>
</dbReference>
<feature type="compositionally biased region" description="Polar residues" evidence="15">
    <location>
        <begin position="1319"/>
        <end position="1342"/>
    </location>
</feature>
<keyword evidence="9" id="KW-0804">Transcription</keyword>
<dbReference type="EMBL" id="JRES01000433">
    <property type="protein sequence ID" value="KNC31339.1"/>
    <property type="molecule type" value="Genomic_DNA"/>
</dbReference>
<dbReference type="FunFam" id="3.30.160.60:FF:000291">
    <property type="entry name" value="Spalt-like transcription factor 4"/>
    <property type="match status" value="1"/>
</dbReference>
<feature type="region of interest" description="Disordered" evidence="15">
    <location>
        <begin position="1319"/>
        <end position="1350"/>
    </location>
</feature>
<evidence type="ECO:0000256" key="13">
    <source>
        <dbReference type="ARBA" id="ARBA00071947"/>
    </source>
</evidence>
<feature type="domain" description="C2H2-type" evidence="16">
    <location>
        <begin position="532"/>
        <end position="559"/>
    </location>
</feature>
<evidence type="ECO:0000256" key="5">
    <source>
        <dbReference type="ARBA" id="ARBA00022771"/>
    </source>
</evidence>
<feature type="compositionally biased region" description="Acidic residues" evidence="15">
    <location>
        <begin position="366"/>
        <end position="390"/>
    </location>
</feature>
<keyword evidence="4" id="KW-0677">Repeat</keyword>
<evidence type="ECO:0000313" key="17">
    <source>
        <dbReference type="EMBL" id="KNC31339.1"/>
    </source>
</evidence>
<evidence type="ECO:0000256" key="2">
    <source>
        <dbReference type="ARBA" id="ARBA00022473"/>
    </source>
</evidence>
<feature type="compositionally biased region" description="Pro residues" evidence="15">
    <location>
        <begin position="810"/>
        <end position="819"/>
    </location>
</feature>
<dbReference type="InterPro" id="IPR013087">
    <property type="entry name" value="Znf_C2H2_type"/>
</dbReference>
<feature type="domain" description="C2H2-type" evidence="16">
    <location>
        <begin position="980"/>
        <end position="1007"/>
    </location>
</feature>
<comment type="function">
    <text evidence="12">Required for the establishment of the posterior-most head and the anterior-most tail segments of the embryo. Probably function as a transcriptional regulator. Could repress the transcription of the tsh gene.</text>
</comment>
<feature type="compositionally biased region" description="Low complexity" evidence="15">
    <location>
        <begin position="1234"/>
        <end position="1247"/>
    </location>
</feature>
<keyword evidence="5 14" id="KW-0863">Zinc-finger</keyword>
<dbReference type="GO" id="GO:0001708">
    <property type="term" value="P:cell fate specification"/>
    <property type="evidence" value="ECO:0007669"/>
    <property type="project" value="UniProtKB-ARBA"/>
</dbReference>
<comment type="subcellular location">
    <subcellularLocation>
        <location evidence="1">Nucleus</location>
    </subcellularLocation>
</comment>
<dbReference type="GO" id="GO:0009791">
    <property type="term" value="P:post-embryonic development"/>
    <property type="evidence" value="ECO:0007669"/>
    <property type="project" value="UniProtKB-ARBA"/>
</dbReference>
<keyword evidence="2" id="KW-0217">Developmental protein</keyword>
<feature type="compositionally biased region" description="Acidic residues" evidence="15">
    <location>
        <begin position="1101"/>
        <end position="1116"/>
    </location>
</feature>
<evidence type="ECO:0000313" key="18">
    <source>
        <dbReference type="Proteomes" id="UP000037069"/>
    </source>
</evidence>
<evidence type="ECO:0000259" key="16">
    <source>
        <dbReference type="PROSITE" id="PS50157"/>
    </source>
</evidence>
<feature type="compositionally biased region" description="Low complexity" evidence="15">
    <location>
        <begin position="134"/>
        <end position="146"/>
    </location>
</feature>
<dbReference type="PROSITE" id="PS00028">
    <property type="entry name" value="ZINC_FINGER_C2H2_1"/>
    <property type="match status" value="7"/>
</dbReference>
<feature type="domain" description="C2H2-type" evidence="16">
    <location>
        <begin position="1012"/>
        <end position="1039"/>
    </location>
</feature>
<evidence type="ECO:0000256" key="14">
    <source>
        <dbReference type="PROSITE-ProRule" id="PRU00042"/>
    </source>
</evidence>
<dbReference type="SUPFAM" id="SSF57667">
    <property type="entry name" value="beta-beta-alpha zinc fingers"/>
    <property type="match status" value="4"/>
</dbReference>
<organism evidence="17 18">
    <name type="scientific">Lucilia cuprina</name>
    <name type="common">Green bottle fly</name>
    <name type="synonym">Australian sheep blowfly</name>
    <dbReference type="NCBI Taxonomy" id="7375"/>
    <lineage>
        <taxon>Eukaryota</taxon>
        <taxon>Metazoa</taxon>
        <taxon>Ecdysozoa</taxon>
        <taxon>Arthropoda</taxon>
        <taxon>Hexapoda</taxon>
        <taxon>Insecta</taxon>
        <taxon>Pterygota</taxon>
        <taxon>Neoptera</taxon>
        <taxon>Endopterygota</taxon>
        <taxon>Diptera</taxon>
        <taxon>Brachycera</taxon>
        <taxon>Muscomorpha</taxon>
        <taxon>Oestroidea</taxon>
        <taxon>Calliphoridae</taxon>
        <taxon>Luciliinae</taxon>
        <taxon>Lucilia</taxon>
    </lineage>
</organism>
<dbReference type="GO" id="GO:0048646">
    <property type="term" value="P:anatomical structure formation involved in morphogenesis"/>
    <property type="evidence" value="ECO:0007669"/>
    <property type="project" value="UniProtKB-ARBA"/>
</dbReference>
<dbReference type="OrthoDB" id="8749569at2759"/>
<dbReference type="InterPro" id="IPR036236">
    <property type="entry name" value="Znf_C2H2_sf"/>
</dbReference>
<dbReference type="FunFam" id="3.30.160.60:FF:000708">
    <property type="entry name" value="Sal-like protein 1"/>
    <property type="match status" value="1"/>
</dbReference>
<dbReference type="SMART" id="SM00355">
    <property type="entry name" value="ZnF_C2H2"/>
    <property type="match status" value="7"/>
</dbReference>
<reference evidence="17 18" key="1">
    <citation type="journal article" date="2015" name="Nat. Commun.">
        <title>Lucilia cuprina genome unlocks parasitic fly biology to underpin future interventions.</title>
        <authorList>
            <person name="Anstead C.A."/>
            <person name="Korhonen P.K."/>
            <person name="Young N.D."/>
            <person name="Hall R.S."/>
            <person name="Jex A.R."/>
            <person name="Murali S.C."/>
            <person name="Hughes D.S."/>
            <person name="Lee S.F."/>
            <person name="Perry T."/>
            <person name="Stroehlein A.J."/>
            <person name="Ansell B.R."/>
            <person name="Breugelmans B."/>
            <person name="Hofmann A."/>
            <person name="Qu J."/>
            <person name="Dugan S."/>
            <person name="Lee S.L."/>
            <person name="Chao H."/>
            <person name="Dinh H."/>
            <person name="Han Y."/>
            <person name="Doddapaneni H.V."/>
            <person name="Worley K.C."/>
            <person name="Muzny D.M."/>
            <person name="Ioannidis P."/>
            <person name="Waterhouse R.M."/>
            <person name="Zdobnov E.M."/>
            <person name="James P.J."/>
            <person name="Bagnall N.H."/>
            <person name="Kotze A.C."/>
            <person name="Gibbs R.A."/>
            <person name="Richards S."/>
            <person name="Batterham P."/>
            <person name="Gasser R.B."/>
        </authorList>
    </citation>
    <scope>NUCLEOTIDE SEQUENCE [LARGE SCALE GENOMIC DNA]</scope>
    <source>
        <strain evidence="17 18">LS</strain>
        <tissue evidence="17">Full body</tissue>
    </source>
</reference>
<dbReference type="GO" id="GO:0000981">
    <property type="term" value="F:DNA-binding transcription factor activity, RNA polymerase II-specific"/>
    <property type="evidence" value="ECO:0007669"/>
    <property type="project" value="TreeGrafter"/>
</dbReference>
<keyword evidence="6" id="KW-0862">Zinc</keyword>
<dbReference type="GO" id="GO:0061061">
    <property type="term" value="P:muscle structure development"/>
    <property type="evidence" value="ECO:0007669"/>
    <property type="project" value="UniProtKB-ARBA"/>
</dbReference>
<keyword evidence="3" id="KW-0479">Metal-binding</keyword>
<keyword evidence="10" id="KW-0539">Nucleus</keyword>
<gene>
    <name evidence="17" type="ORF">FF38_08269</name>
</gene>
<dbReference type="FunFam" id="3.30.160.60:FF:000215">
    <property type="entry name" value="Spalt-like transcription factor 3"/>
    <property type="match status" value="1"/>
</dbReference>
<feature type="region of interest" description="Disordered" evidence="15">
    <location>
        <begin position="134"/>
        <end position="217"/>
    </location>
</feature>
<dbReference type="GO" id="GO:0048699">
    <property type="term" value="P:generation of neurons"/>
    <property type="evidence" value="ECO:0007669"/>
    <property type="project" value="UniProtKB-ARBA"/>
</dbReference>
<dbReference type="GO" id="GO:0000978">
    <property type="term" value="F:RNA polymerase II cis-regulatory region sequence-specific DNA binding"/>
    <property type="evidence" value="ECO:0007669"/>
    <property type="project" value="TreeGrafter"/>
</dbReference>
<evidence type="ECO:0000256" key="10">
    <source>
        <dbReference type="ARBA" id="ARBA00023242"/>
    </source>
</evidence>
<dbReference type="Gene3D" id="3.30.160.60">
    <property type="entry name" value="Classic Zinc Finger"/>
    <property type="match status" value="7"/>
</dbReference>
<feature type="region of interest" description="Disordered" evidence="15">
    <location>
        <begin position="835"/>
        <end position="857"/>
    </location>
</feature>
<feature type="compositionally biased region" description="Polar residues" evidence="15">
    <location>
        <begin position="798"/>
        <end position="808"/>
    </location>
</feature>
<keyword evidence="8" id="KW-0238">DNA-binding</keyword>
<feature type="region of interest" description="Disordered" evidence="15">
    <location>
        <begin position="783"/>
        <end position="819"/>
    </location>
</feature>
<feature type="region of interest" description="Disordered" evidence="15">
    <location>
        <begin position="1085"/>
        <end position="1138"/>
    </location>
</feature>
<dbReference type="STRING" id="7375.A0A0L0CIN4"/>
<comment type="caution">
    <text evidence="17">The sequence shown here is derived from an EMBL/GenBank/DDBJ whole genome shotgun (WGS) entry which is preliminary data.</text>
</comment>
<accession>A0A0L0CIN4</accession>
<feature type="domain" description="C2H2-type" evidence="16">
    <location>
        <begin position="1434"/>
        <end position="1456"/>
    </location>
</feature>
<feature type="compositionally biased region" description="Low complexity" evidence="15">
    <location>
        <begin position="1213"/>
        <end position="1226"/>
    </location>
</feature>
<sequence>MKNILSTVLCEMRSDFKETHQETINKMIQFGTVKYGIVKQLKDRAKSTEKDSASDHEENGTCSPLAATTANEDSDCDRAELTHMATSNEHVNKINTTTPADKQQQQQQTTASEGLVTGEEDLNHNNNIVMPLEEQQPQQQQQQQQELKIQSPSRTEELNTVLTPSKTYPKDQEFPSPTPPDLNESQEPLRKAQEASEEANETESSTIQEEEEAEKENMCLTSGKLENPTNKDDIKSIEEEPNKVLPAQEMEEANATVSAEKSANKDMEMDVAESTTPSMPAALAQQFGAAPVNIEAIKNMQLAIAQVAAKTIANGASGQDNEAAMKQLAFLQQTLFNLQQQQLFQIQLIQQLQSQLAMNQPKTGEEANEMDEEEEEEGENGEEDTYEEEERIAQMELRQKAEARMAEDKARQHLINAGVPLDSLKRKRDSENAEDMDVSVSRRISVDKSSEYALDKLKDMENRPLPFGSNLASSIITHHDDMPEPNSLDLLQKRAQEVLDSASQGILANNMADEFAFKEKNGKAGNEPFFKHRCRYCGKVFGSDSALQIHIRSHTGERPFKCNVCGSRFTTKGNLKVHFQRHAHKFPHVPMNATPIPEHLDKFHPPLLDQMSPDSSPSHTPAAMPQQMPSQMPAMNFPGASSNFPGLANLYRPPMDILKSLSASSGAAGFSNPFFPQVPGNLGEAAVQAQAAAQAVLNKNQEIPTDLSKTSEPSSPVNTQIKSEICEEKEEEEHEQEEMTTKPDTITEAPKTSTPTPLDIKIKEEKDDCEIVQDEMEEDRIHTPLPAPATVSPALSAHSPSLMNSLPQVPNSPPVPTSKPPTIQQLPPVVQPIQPPAILHPQPSPGSQHHLDHLPTPGQLPPSMHHRDDFFAERFPLNFTKTLSPERHSPIRSPAHIPRAPFFNPMKPHDMALLPRPHSNDNSWENFIEISNSSETMKLKELMKNKKITDPNQCVVCDRVLSCKSALQMHYRTHTGERPFKCRICGRAFTTKGNLKTHMAVHKIRPPMRNFHQCPVCHKKYSNALVLQQHIRLHTGEPTDLTPEQIQAAEIRDPPPSMMPGAFMNPFAAAAFHFGMPGGPGMHPGMHGMHNGLGSESSQGDYDDQMDCGDDYDDDMSSDHMSNSNDLEPGSERPKSTDDFKGLLFEQKLRIDPTGVVNTNPRPQSATSNANSISSPPTSPTTAAKPLSSTRATSPARSASEMSQGALDLTPRAGPSSANSSISARSPLPSNAGKRSPSPVSKSPKLPQISPSAVMPPTSAVDCLPPGLHHHLQQQHQQLMQQQAALAAAQHHQQMQHNAVVAMHQEQLRREAVAHAQLSPNAPPSMSQQPTTGQGSATSSPQIPHPQAGNPLVAAARPPFGMFPNLPLFPPASTQNMCTAMNSIAQSVMPAAPFNPLALSGVRGSTTCGICFKTFPCHSALEIHYRSHTKERPFKCNICDRGFTTKGNLKQHMLTHKIRDMEQETFRNRAVKYMSGGKED</sequence>
<evidence type="ECO:0000256" key="3">
    <source>
        <dbReference type="ARBA" id="ARBA00022723"/>
    </source>
</evidence>
<evidence type="ECO:0000256" key="12">
    <source>
        <dbReference type="ARBA" id="ARBA00056983"/>
    </source>
</evidence>
<dbReference type="Proteomes" id="UP000037069">
    <property type="component" value="Unassembled WGS sequence"/>
</dbReference>
<feature type="compositionally biased region" description="Polar residues" evidence="15">
    <location>
        <begin position="60"/>
        <end position="71"/>
    </location>
</feature>
<dbReference type="GO" id="GO:0005634">
    <property type="term" value="C:nucleus"/>
    <property type="evidence" value="ECO:0007669"/>
    <property type="project" value="UniProtKB-SubCell"/>
</dbReference>
<evidence type="ECO:0000256" key="8">
    <source>
        <dbReference type="ARBA" id="ARBA00023125"/>
    </source>
</evidence>
<comment type="similarity">
    <text evidence="11">Belongs to the sal C2H2-type zinc-finger protein family.</text>
</comment>
<dbReference type="PROSITE" id="PS50157">
    <property type="entry name" value="ZINC_FINGER_C2H2_2"/>
    <property type="match status" value="7"/>
</dbReference>
<dbReference type="FunFam" id="3.30.160.60:FF:000130">
    <property type="entry name" value="Spalt-like transcription factor 4"/>
    <property type="match status" value="1"/>
</dbReference>
<evidence type="ECO:0000256" key="11">
    <source>
        <dbReference type="ARBA" id="ARBA00038474"/>
    </source>
</evidence>
<keyword evidence="18" id="KW-1185">Reference proteome</keyword>
<proteinExistence type="inferred from homology"/>
<feature type="domain" description="C2H2-type" evidence="16">
    <location>
        <begin position="560"/>
        <end position="587"/>
    </location>
</feature>
<dbReference type="PANTHER" id="PTHR23233:SF87">
    <property type="entry name" value="HOMEOTIC PROTEIN SPALT-MAJOR"/>
    <property type="match status" value="1"/>
</dbReference>
<feature type="region of interest" description="Disordered" evidence="15">
    <location>
        <begin position="727"/>
        <end position="757"/>
    </location>
</feature>
<feature type="region of interest" description="Disordered" evidence="15">
    <location>
        <begin position="359"/>
        <end position="390"/>
    </location>
</feature>
<evidence type="ECO:0000256" key="1">
    <source>
        <dbReference type="ARBA" id="ARBA00004123"/>
    </source>
</evidence>
<evidence type="ECO:0000256" key="15">
    <source>
        <dbReference type="SAM" id="MobiDB-lite"/>
    </source>
</evidence>
<feature type="compositionally biased region" description="Basic and acidic residues" evidence="15">
    <location>
        <begin position="46"/>
        <end position="59"/>
    </location>
</feature>
<protein>
    <recommendedName>
        <fullName evidence="13">Homeotic protein spalt-major</fullName>
    </recommendedName>
</protein>
<feature type="compositionally biased region" description="Low complexity" evidence="15">
    <location>
        <begin position="1165"/>
        <end position="1200"/>
    </location>
</feature>